<dbReference type="SMART" id="SM00369">
    <property type="entry name" value="LRR_TYP"/>
    <property type="match status" value="2"/>
</dbReference>
<dbReference type="Proteomes" id="UP000292702">
    <property type="component" value="Unassembled WGS sequence"/>
</dbReference>
<feature type="compositionally biased region" description="Polar residues" evidence="5">
    <location>
        <begin position="685"/>
        <end position="710"/>
    </location>
</feature>
<evidence type="ECO:0000256" key="4">
    <source>
        <dbReference type="ARBA" id="ARBA00022737"/>
    </source>
</evidence>
<evidence type="ECO:0000313" key="6">
    <source>
        <dbReference type="EMBL" id="TCD70332.1"/>
    </source>
</evidence>
<keyword evidence="3" id="KW-0433">Leucine-rich repeat</keyword>
<dbReference type="InterPro" id="IPR001611">
    <property type="entry name" value="Leu-rich_rpt"/>
</dbReference>
<feature type="compositionally biased region" description="Polar residues" evidence="5">
    <location>
        <begin position="300"/>
        <end position="316"/>
    </location>
</feature>
<evidence type="ECO:0000256" key="5">
    <source>
        <dbReference type="SAM" id="MobiDB-lite"/>
    </source>
</evidence>
<gene>
    <name evidence="6" type="ORF">EIP91_003961</name>
</gene>
<evidence type="ECO:0000313" key="7">
    <source>
        <dbReference type="Proteomes" id="UP000292702"/>
    </source>
</evidence>
<keyword evidence="2" id="KW-0963">Cytoplasm</keyword>
<protein>
    <submittedName>
        <fullName evidence="6">Uncharacterized protein</fullName>
    </submittedName>
</protein>
<feature type="compositionally biased region" description="Low complexity" evidence="5">
    <location>
        <begin position="588"/>
        <end position="608"/>
    </location>
</feature>
<dbReference type="AlphaFoldDB" id="A0A4R0RSY4"/>
<dbReference type="InterPro" id="IPR003591">
    <property type="entry name" value="Leu-rich_rpt_typical-subtyp"/>
</dbReference>
<name>A0A4R0RSY4_9APHY</name>
<dbReference type="GO" id="GO:0005737">
    <property type="term" value="C:cytoplasm"/>
    <property type="evidence" value="ECO:0007669"/>
    <property type="project" value="UniProtKB-SubCell"/>
</dbReference>
<evidence type="ECO:0000256" key="3">
    <source>
        <dbReference type="ARBA" id="ARBA00022614"/>
    </source>
</evidence>
<keyword evidence="7" id="KW-1185">Reference proteome</keyword>
<proteinExistence type="predicted"/>
<evidence type="ECO:0000256" key="2">
    <source>
        <dbReference type="ARBA" id="ARBA00022490"/>
    </source>
</evidence>
<feature type="region of interest" description="Disordered" evidence="5">
    <location>
        <begin position="248"/>
        <end position="316"/>
    </location>
</feature>
<organism evidence="6 7">
    <name type="scientific">Steccherinum ochraceum</name>
    <dbReference type="NCBI Taxonomy" id="92696"/>
    <lineage>
        <taxon>Eukaryota</taxon>
        <taxon>Fungi</taxon>
        <taxon>Dikarya</taxon>
        <taxon>Basidiomycota</taxon>
        <taxon>Agaricomycotina</taxon>
        <taxon>Agaricomycetes</taxon>
        <taxon>Polyporales</taxon>
        <taxon>Steccherinaceae</taxon>
        <taxon>Steccherinum</taxon>
    </lineage>
</organism>
<feature type="region of interest" description="Disordered" evidence="5">
    <location>
        <begin position="516"/>
        <end position="737"/>
    </location>
</feature>
<dbReference type="InterPro" id="IPR032675">
    <property type="entry name" value="LRR_dom_sf"/>
</dbReference>
<comment type="caution">
    <text evidence="6">The sequence shown here is derived from an EMBL/GenBank/DDBJ whole genome shotgun (WGS) entry which is preliminary data.</text>
</comment>
<reference evidence="6 7" key="1">
    <citation type="submission" date="2018-11" db="EMBL/GenBank/DDBJ databases">
        <title>Genome assembly of Steccherinum ochraceum LE-BIN_3174, the white-rot fungus of the Steccherinaceae family (The Residual Polyporoid clade, Polyporales, Basidiomycota).</title>
        <authorList>
            <person name="Fedorova T.V."/>
            <person name="Glazunova O.A."/>
            <person name="Landesman E.O."/>
            <person name="Moiseenko K.V."/>
            <person name="Psurtseva N.V."/>
            <person name="Savinova O.S."/>
            <person name="Shakhova N.V."/>
            <person name="Tyazhelova T.V."/>
            <person name="Vasina D.V."/>
        </authorList>
    </citation>
    <scope>NUCLEOTIDE SEQUENCE [LARGE SCALE GENOMIC DNA]</scope>
    <source>
        <strain evidence="6 7">LE-BIN_3174</strain>
    </source>
</reference>
<dbReference type="OrthoDB" id="676979at2759"/>
<keyword evidence="4" id="KW-0677">Repeat</keyword>
<evidence type="ECO:0000256" key="1">
    <source>
        <dbReference type="ARBA" id="ARBA00004496"/>
    </source>
</evidence>
<dbReference type="PANTHER" id="PTHR15454:SF69">
    <property type="entry name" value="SERINE_THREONINE-PROTEIN KINASE 11-INTERACTING PROTEIN"/>
    <property type="match status" value="1"/>
</dbReference>
<dbReference type="STRING" id="92696.A0A4R0RSY4"/>
<sequence length="780" mass="83764">MEHEAGDDYIRRIAAHIRANEAGLAAAAYHRKRRPKAAPDNGSSILNPLAWFSASEPTSAPASSVKPVVLSFDAHHLFYLLMRMEALGIDVGSLDVKVDNPSRPMSYVNLFPGQDKSDALSLRSFATSLSAVSRLSLGAGWWGRAAPASLDAELKYIYSCFTKIPAISLHAPESRLIAEIANESPNENALPLDAFKSLQSLECLDVDPRTLLGWDRMADGLWSLAIKRSGLEDVSDIFISAVLDDQARREGGGSSTRRLRAPPSRQGSFHGTRLPDTVLEVAEDTPSTPTQEVHTEPDYASQSSSEPTDPQKSDSALSPNKWAFLRYLSFADNALTFLPSTPLPYLTSVTHLDLSSNLLVSVPSGLSSLYNLVSLNLCDNMIDSVLGIYTMLGQVLHLNLARNRLESICGLERLRALERVDLRHNLIEESAEIGRLSTLPNITEVWIEGNPLAEIEEGYRIRCFDLFVKEGKTILLDGSPPGFYEKRYLSSSPPKQMTSSRPVSVAYSPPVVAVNSPPRQAPVVATSSSVETVAGPSRESPEVSPPTSTPPSQTASPHLSAVVGRGRKKKNKRIVDLDGGSETGGSRSGSHSRMGSEAAGAGRAAARALSPGKASVLHPKDKPTTSASTAASSSTDAQAKMKVASPSTSAEGSPSPRLRAKTRHGRHFTEYHPGTNGRSAMDEALSSNPQDDSTPFQTRGHQRSATMTSKSAARRARVSASVFEPPPTEKGTSGVAKQLDEAEAFRARIEALRSDMGDGWLKVFNQSHMGSPPHAGVPSG</sequence>
<dbReference type="PROSITE" id="PS51450">
    <property type="entry name" value="LRR"/>
    <property type="match status" value="1"/>
</dbReference>
<accession>A0A4R0RSY4</accession>
<dbReference type="SUPFAM" id="SSF52075">
    <property type="entry name" value="Outer arm dynein light chain 1"/>
    <property type="match status" value="1"/>
</dbReference>
<dbReference type="PANTHER" id="PTHR15454">
    <property type="entry name" value="NISCHARIN RELATED"/>
    <property type="match status" value="1"/>
</dbReference>
<dbReference type="Gene3D" id="3.80.10.10">
    <property type="entry name" value="Ribonuclease Inhibitor"/>
    <property type="match status" value="2"/>
</dbReference>
<feature type="compositionally biased region" description="Low complexity" evidence="5">
    <location>
        <begin position="516"/>
        <end position="538"/>
    </location>
</feature>
<comment type="subcellular location">
    <subcellularLocation>
        <location evidence="1">Cytoplasm</location>
    </subcellularLocation>
</comment>
<dbReference type="EMBL" id="RWJN01000023">
    <property type="protein sequence ID" value="TCD70332.1"/>
    <property type="molecule type" value="Genomic_DNA"/>
</dbReference>
<feature type="compositionally biased region" description="Low complexity" evidence="5">
    <location>
        <begin position="624"/>
        <end position="638"/>
    </location>
</feature>